<keyword evidence="5" id="KW-1185">Reference proteome</keyword>
<dbReference type="AlphaFoldDB" id="A0A6S7GL43"/>
<evidence type="ECO:0000313" key="4">
    <source>
        <dbReference type="EMBL" id="CAB3985610.1"/>
    </source>
</evidence>
<organism evidence="4 5">
    <name type="scientific">Paramuricea clavata</name>
    <name type="common">Red gorgonian</name>
    <name type="synonym">Violescent sea-whip</name>
    <dbReference type="NCBI Taxonomy" id="317549"/>
    <lineage>
        <taxon>Eukaryota</taxon>
        <taxon>Metazoa</taxon>
        <taxon>Cnidaria</taxon>
        <taxon>Anthozoa</taxon>
        <taxon>Octocorallia</taxon>
        <taxon>Malacalcyonacea</taxon>
        <taxon>Plexauridae</taxon>
        <taxon>Paramuricea</taxon>
    </lineage>
</organism>
<evidence type="ECO:0000313" key="5">
    <source>
        <dbReference type="Proteomes" id="UP001152795"/>
    </source>
</evidence>
<dbReference type="EMBL" id="CACRXK020000891">
    <property type="protein sequence ID" value="CAB3985610.1"/>
    <property type="molecule type" value="Genomic_DNA"/>
</dbReference>
<feature type="region of interest" description="Disordered" evidence="2">
    <location>
        <begin position="347"/>
        <end position="367"/>
    </location>
</feature>
<feature type="non-terminal residue" evidence="4">
    <location>
        <position position="1"/>
    </location>
</feature>
<feature type="compositionally biased region" description="Low complexity" evidence="2">
    <location>
        <begin position="353"/>
        <end position="367"/>
    </location>
</feature>
<dbReference type="PANTHER" id="PTHR15829:SF13">
    <property type="entry name" value="FAM65 N-TERMINAL DOMAIN-CONTAINING PROTEIN"/>
    <property type="match status" value="1"/>
</dbReference>
<dbReference type="InterPro" id="IPR026136">
    <property type="entry name" value="RIPOR3"/>
</dbReference>
<feature type="compositionally biased region" description="Acidic residues" evidence="2">
    <location>
        <begin position="412"/>
        <end position="423"/>
    </location>
</feature>
<sequence length="499" mass="56878">MGKEKEAVYEEYQNFSAKRMASSSSQQRISRNSGFGPPQRSQSMYISRSGLEQPDILKRRARSTRGGRARKTTLFSGRSTPKIPQIENSVDLFEKVFNALKDFAENVKDNIRSSPITARRALEQKLRWCEDRLSQIDGLYEFYKHEIKMRQGARNLETALLSYGVKHGHDKCKSNYRESTQNMCEIEDEFERRMGRFKVTIDALDGFARLCPGDNFEIFVRNGVGRKWKAKCKIERDGQKWIDNNIEVKGSLKDGLFLRIIEIKKIQSNAQLGSFSIRLRNYIASRPMSLSIPVNKTGNLKLRVTFHWQPLSRKEETKLKKTNRDGLLSEVFFGSVVDVDHDPQLSLNSPGFSPSSPSVTSTTSTSSTPVFALDNFRYENHINGDKISTPTDKLDINHSEPESVERKHETLTSDEEAPVDNESTEPSSLDQLIRRLLIVLTEHKEQHPQLQELCEKLEKLDEILQGGKLRKTNLSGSVESALDSFSFLDLTEVGVKPDH</sequence>
<feature type="compositionally biased region" description="Low complexity" evidence="2">
    <location>
        <begin position="22"/>
        <end position="33"/>
    </location>
</feature>
<dbReference type="OrthoDB" id="5975360at2759"/>
<evidence type="ECO:0000259" key="3">
    <source>
        <dbReference type="Pfam" id="PF15903"/>
    </source>
</evidence>
<feature type="region of interest" description="Disordered" evidence="2">
    <location>
        <begin position="383"/>
        <end position="427"/>
    </location>
</feature>
<evidence type="ECO:0000256" key="2">
    <source>
        <dbReference type="SAM" id="MobiDB-lite"/>
    </source>
</evidence>
<feature type="region of interest" description="Disordered" evidence="2">
    <location>
        <begin position="16"/>
        <end position="49"/>
    </location>
</feature>
<dbReference type="PANTHER" id="PTHR15829">
    <property type="entry name" value="PROTEIN KINASE PKN/PRK1, EFFECTOR"/>
    <property type="match status" value="1"/>
</dbReference>
<feature type="domain" description="FAM65 N-terminal" evidence="3">
    <location>
        <begin position="118"/>
        <end position="320"/>
    </location>
</feature>
<name>A0A6S7GL43_PARCT</name>
<dbReference type="InterPro" id="IPR031780">
    <property type="entry name" value="FAM65_N"/>
</dbReference>
<feature type="compositionally biased region" description="Basic and acidic residues" evidence="2">
    <location>
        <begin position="392"/>
        <end position="411"/>
    </location>
</feature>
<reference evidence="4" key="1">
    <citation type="submission" date="2020-04" db="EMBL/GenBank/DDBJ databases">
        <authorList>
            <person name="Alioto T."/>
            <person name="Alioto T."/>
            <person name="Gomez Garrido J."/>
        </authorList>
    </citation>
    <scope>NUCLEOTIDE SEQUENCE</scope>
    <source>
        <strain evidence="4">A484AB</strain>
    </source>
</reference>
<proteinExistence type="inferred from homology"/>
<dbReference type="Proteomes" id="UP001152795">
    <property type="component" value="Unassembled WGS sequence"/>
</dbReference>
<comment type="similarity">
    <text evidence="1">Belongs to the RIPOR family.</text>
</comment>
<protein>
    <recommendedName>
        <fullName evidence="3">FAM65 N-terminal domain-containing protein</fullName>
    </recommendedName>
</protein>
<accession>A0A6S7GL43</accession>
<gene>
    <name evidence="4" type="ORF">PACLA_8A053213</name>
</gene>
<dbReference type="Pfam" id="PF15903">
    <property type="entry name" value="PL48"/>
    <property type="match status" value="1"/>
</dbReference>
<comment type="caution">
    <text evidence="4">The sequence shown here is derived from an EMBL/GenBank/DDBJ whole genome shotgun (WGS) entry which is preliminary data.</text>
</comment>
<evidence type="ECO:0000256" key="1">
    <source>
        <dbReference type="ARBA" id="ARBA00005744"/>
    </source>
</evidence>